<evidence type="ECO:0000256" key="1">
    <source>
        <dbReference type="ARBA" id="ARBA00022527"/>
    </source>
</evidence>
<dbReference type="CDD" id="cd16936">
    <property type="entry name" value="HATPase_RsbW-like"/>
    <property type="match status" value="1"/>
</dbReference>
<proteinExistence type="predicted"/>
<dbReference type="GO" id="GO:0004674">
    <property type="term" value="F:protein serine/threonine kinase activity"/>
    <property type="evidence" value="ECO:0007669"/>
    <property type="project" value="UniProtKB-KW"/>
</dbReference>
<dbReference type="Pfam" id="PF13581">
    <property type="entry name" value="HATPase_c_2"/>
    <property type="match status" value="1"/>
</dbReference>
<keyword evidence="1" id="KW-0723">Serine/threonine-protein kinase</keyword>
<sequence>MVAETCAREARFEVSGGPEAIGAARRFAGRALARWGLAELTDDVTLIVSELVTNSLAYGKGPITLTLCTDGRTVRGEVGDHGPALPTLLPADLFNEHGRGLILVNAYADDWGVEPWPHGKSVWFVRHAEPVGALVPQPG</sequence>
<dbReference type="Gene3D" id="3.30.565.10">
    <property type="entry name" value="Histidine kinase-like ATPase, C-terminal domain"/>
    <property type="match status" value="1"/>
</dbReference>
<dbReference type="InterPro" id="IPR003594">
    <property type="entry name" value="HATPase_dom"/>
</dbReference>
<dbReference type="Proteomes" id="UP000253303">
    <property type="component" value="Unassembled WGS sequence"/>
</dbReference>
<feature type="domain" description="Histidine kinase/HSP90-like ATPase" evidence="2">
    <location>
        <begin position="18"/>
        <end position="124"/>
    </location>
</feature>
<dbReference type="SUPFAM" id="SSF55874">
    <property type="entry name" value="ATPase domain of HSP90 chaperone/DNA topoisomerase II/histidine kinase"/>
    <property type="match status" value="1"/>
</dbReference>
<organism evidence="3 4">
    <name type="scientific">Spongiactinospora rosea</name>
    <dbReference type="NCBI Taxonomy" id="2248750"/>
    <lineage>
        <taxon>Bacteria</taxon>
        <taxon>Bacillati</taxon>
        <taxon>Actinomycetota</taxon>
        <taxon>Actinomycetes</taxon>
        <taxon>Streptosporangiales</taxon>
        <taxon>Streptosporangiaceae</taxon>
        <taxon>Spongiactinospora</taxon>
    </lineage>
</organism>
<keyword evidence="1" id="KW-0418">Kinase</keyword>
<dbReference type="AlphaFoldDB" id="A0A366M7H7"/>
<dbReference type="PANTHER" id="PTHR35526:SF3">
    <property type="entry name" value="ANTI-SIGMA-F FACTOR RSBW"/>
    <property type="match status" value="1"/>
</dbReference>
<evidence type="ECO:0000313" key="3">
    <source>
        <dbReference type="EMBL" id="RBQ22198.1"/>
    </source>
</evidence>
<dbReference type="OrthoDB" id="3479886at2"/>
<dbReference type="InterPro" id="IPR036890">
    <property type="entry name" value="HATPase_C_sf"/>
</dbReference>
<protein>
    <recommendedName>
        <fullName evidence="2">Histidine kinase/HSP90-like ATPase domain-containing protein</fullName>
    </recommendedName>
</protein>
<accession>A0A366M7H7</accession>
<reference evidence="3 4" key="1">
    <citation type="submission" date="2018-06" db="EMBL/GenBank/DDBJ databases">
        <title>Sphaerisporangium craniellae sp. nov., isolated from a marine sponge in the South China Sea.</title>
        <authorList>
            <person name="Li L."/>
        </authorList>
    </citation>
    <scope>NUCLEOTIDE SEQUENCE [LARGE SCALE GENOMIC DNA]</scope>
    <source>
        <strain evidence="3 4">LHW63015</strain>
    </source>
</reference>
<keyword evidence="4" id="KW-1185">Reference proteome</keyword>
<dbReference type="InterPro" id="IPR050267">
    <property type="entry name" value="Anti-sigma-factor_SerPK"/>
</dbReference>
<comment type="caution">
    <text evidence="3">The sequence shown here is derived from an EMBL/GenBank/DDBJ whole genome shotgun (WGS) entry which is preliminary data.</text>
</comment>
<dbReference type="EMBL" id="QMEY01000001">
    <property type="protein sequence ID" value="RBQ22198.1"/>
    <property type="molecule type" value="Genomic_DNA"/>
</dbReference>
<dbReference type="RefSeq" id="WP_113979491.1">
    <property type="nucleotide sequence ID" value="NZ_QMEY01000001.1"/>
</dbReference>
<dbReference type="PANTHER" id="PTHR35526">
    <property type="entry name" value="ANTI-SIGMA-F FACTOR RSBW-RELATED"/>
    <property type="match status" value="1"/>
</dbReference>
<name>A0A366M7H7_9ACTN</name>
<evidence type="ECO:0000259" key="2">
    <source>
        <dbReference type="Pfam" id="PF13581"/>
    </source>
</evidence>
<keyword evidence="1" id="KW-0808">Transferase</keyword>
<evidence type="ECO:0000313" key="4">
    <source>
        <dbReference type="Proteomes" id="UP000253303"/>
    </source>
</evidence>
<gene>
    <name evidence="3" type="ORF">DP939_03875</name>
</gene>